<name>A0A2A6CRG5_PRIPA</name>
<sequence>MFLIAIGLILQIFSVNGKYPYGEPTNGKFVHNMRTFVNVTFEWISPLTENGTKIAEIPYCHEHRIRRTYYELPTPDISYEVMEQIAIRNKKKRQALSSILCLSPCTMKVPKSNMDISQQQYTEFTTSNIVEMKKLIELVIVSVDIWKLIWDQWTIAQDGGLQYCNGGDIFDQLLPLIYKDAESMPQYNEVVNLNYSVLFSVLNDYDITSNLCGLSEYCDCPRNKEEILTLAYPTEEGLQQFRRYRHAKNLNPLDRMAIVLLW</sequence>
<reference evidence="1" key="2">
    <citation type="submission" date="2022-06" db="UniProtKB">
        <authorList>
            <consortium name="EnsemblMetazoa"/>
        </authorList>
    </citation>
    <scope>IDENTIFICATION</scope>
    <source>
        <strain evidence="1">PS312</strain>
    </source>
</reference>
<reference evidence="2" key="1">
    <citation type="journal article" date="2008" name="Nat. Genet.">
        <title>The Pristionchus pacificus genome provides a unique perspective on nematode lifestyle and parasitism.</title>
        <authorList>
            <person name="Dieterich C."/>
            <person name="Clifton S.W."/>
            <person name="Schuster L.N."/>
            <person name="Chinwalla A."/>
            <person name="Delehaunty K."/>
            <person name="Dinkelacker I."/>
            <person name="Fulton L."/>
            <person name="Fulton R."/>
            <person name="Godfrey J."/>
            <person name="Minx P."/>
            <person name="Mitreva M."/>
            <person name="Roeseler W."/>
            <person name="Tian H."/>
            <person name="Witte H."/>
            <person name="Yang S.P."/>
            <person name="Wilson R.K."/>
            <person name="Sommer R.J."/>
        </authorList>
    </citation>
    <scope>NUCLEOTIDE SEQUENCE [LARGE SCALE GENOMIC DNA]</scope>
    <source>
        <strain evidence="2">PS312</strain>
    </source>
</reference>
<dbReference type="Proteomes" id="UP000005239">
    <property type="component" value="Unassembled WGS sequence"/>
</dbReference>
<organism evidence="1 2">
    <name type="scientific">Pristionchus pacificus</name>
    <name type="common">Parasitic nematode worm</name>
    <dbReference type="NCBI Taxonomy" id="54126"/>
    <lineage>
        <taxon>Eukaryota</taxon>
        <taxon>Metazoa</taxon>
        <taxon>Ecdysozoa</taxon>
        <taxon>Nematoda</taxon>
        <taxon>Chromadorea</taxon>
        <taxon>Rhabditida</taxon>
        <taxon>Rhabditina</taxon>
        <taxon>Diplogasteromorpha</taxon>
        <taxon>Diplogasteroidea</taxon>
        <taxon>Neodiplogasteridae</taxon>
        <taxon>Pristionchus</taxon>
    </lineage>
</organism>
<gene>
    <name evidence="1" type="primary">WBGene00202706</name>
</gene>
<dbReference type="EnsemblMetazoa" id="PPA29837.1">
    <property type="protein sequence ID" value="PPA29837.1"/>
    <property type="gene ID" value="WBGene00202706"/>
</dbReference>
<dbReference type="AlphaFoldDB" id="A0A2A6CRG5"/>
<accession>A0A2A6CRG5</accession>
<evidence type="ECO:0000313" key="1">
    <source>
        <dbReference type="EnsemblMetazoa" id="PPA29837.1"/>
    </source>
</evidence>
<proteinExistence type="predicted"/>
<evidence type="ECO:0000313" key="2">
    <source>
        <dbReference type="Proteomes" id="UP000005239"/>
    </source>
</evidence>
<accession>A0A8R1YJI4</accession>
<keyword evidence="2" id="KW-1185">Reference proteome</keyword>
<protein>
    <submittedName>
        <fullName evidence="1">Uncharacterized protein</fullName>
    </submittedName>
</protein>